<dbReference type="CDD" id="cd01129">
    <property type="entry name" value="PulE-GspE-like"/>
    <property type="match status" value="1"/>
</dbReference>
<feature type="domain" description="Bacterial type II secretion system protein E" evidence="4">
    <location>
        <begin position="211"/>
        <end position="225"/>
    </location>
</feature>
<organism evidence="5">
    <name type="scientific">Halalkalibacterium halodurans</name>
    <name type="common">Bacillus halodurans</name>
    <dbReference type="NCBI Taxonomy" id="86665"/>
    <lineage>
        <taxon>Bacteria</taxon>
        <taxon>Bacillati</taxon>
        <taxon>Bacillota</taxon>
        <taxon>Bacilli</taxon>
        <taxon>Bacillales</taxon>
        <taxon>Bacillaceae</taxon>
        <taxon>Halalkalibacterium (ex Joshi et al. 2022)</taxon>
    </lineage>
</organism>
<dbReference type="EMBL" id="LILD01000001">
    <property type="protein sequence ID" value="KOO38389.1"/>
    <property type="molecule type" value="Genomic_DNA"/>
</dbReference>
<comment type="caution">
    <text evidence="5">The sequence shown here is derived from an EMBL/GenBank/DDBJ whole genome shotgun (WGS) entry which is preliminary data.</text>
</comment>
<sequence length="354" mass="39266">MEGGERLTTIHNQSRKLLLQALRQGASDIHLSGTREDGIIQFRLNGRLAPFQRIPLQTAERLVSHFKFSAGLDIGERRKPQSGAMDLILEQKIPVSLRVSTLPTPLFEAVAIRLHPQQTPFALESIPLIKRQAQQLISLMTRTQGLILLTGATGSGKTTTLYAMHQKALHMQNLHIVTIEDPIEQLNPAFTQFEMNEKAQLTYEVGLKAALRHDPDVIMIGEIRDQTTAVYAVRAALTGHLVLATIHSANARGTITRLCEMGVALHDLREVVVAIIAQELISRKCPLCLSSDCSPYCTWLNNRKRAAIFDILEGKALQEALTANDSSFDGLGKERRFAIALGYIEEKEAKNRAL</sequence>
<proteinExistence type="inferred from homology"/>
<keyword evidence="2" id="KW-0547">Nucleotide-binding</keyword>
<evidence type="ECO:0000259" key="4">
    <source>
        <dbReference type="PROSITE" id="PS00662"/>
    </source>
</evidence>
<dbReference type="InterPro" id="IPR001482">
    <property type="entry name" value="T2SS/T4SS_dom"/>
</dbReference>
<dbReference type="Gene3D" id="3.40.50.300">
    <property type="entry name" value="P-loop containing nucleotide triphosphate hydrolases"/>
    <property type="match status" value="1"/>
</dbReference>
<evidence type="ECO:0000256" key="3">
    <source>
        <dbReference type="ARBA" id="ARBA00022840"/>
    </source>
</evidence>
<evidence type="ECO:0000313" key="5">
    <source>
        <dbReference type="EMBL" id="KOO38389.1"/>
    </source>
</evidence>
<reference evidence="5" key="1">
    <citation type="submission" date="2015-08" db="EMBL/GenBank/DDBJ databases">
        <title>Complete DNA Sequence of Pseudomonas syringae pv. actinidiae, the Causal Agent of Kiwifruit Canker Disease.</title>
        <authorList>
            <person name="Rikkerink E.H.A."/>
            <person name="Fineran P.C."/>
        </authorList>
    </citation>
    <scope>NUCLEOTIDE SEQUENCE</scope>
    <source>
        <strain evidence="5">DSM 13666</strain>
    </source>
</reference>
<dbReference type="GO" id="GO:0005524">
    <property type="term" value="F:ATP binding"/>
    <property type="evidence" value="ECO:0007669"/>
    <property type="project" value="UniProtKB-KW"/>
</dbReference>
<dbReference type="Gene3D" id="3.30.450.90">
    <property type="match status" value="1"/>
</dbReference>
<comment type="similarity">
    <text evidence="1">Belongs to the GSP E family.</text>
</comment>
<gene>
    <name evidence="5" type="ORF">AMD02_05550</name>
</gene>
<dbReference type="InterPro" id="IPR027417">
    <property type="entry name" value="P-loop_NTPase"/>
</dbReference>
<dbReference type="PANTHER" id="PTHR30258:SF2">
    <property type="entry name" value="COMG OPERON PROTEIN 1"/>
    <property type="match status" value="1"/>
</dbReference>
<dbReference type="GO" id="GO:0005886">
    <property type="term" value="C:plasma membrane"/>
    <property type="evidence" value="ECO:0007669"/>
    <property type="project" value="TreeGrafter"/>
</dbReference>
<dbReference type="InterPro" id="IPR047667">
    <property type="entry name" value="ATPase_ComGA"/>
</dbReference>
<evidence type="ECO:0000256" key="1">
    <source>
        <dbReference type="ARBA" id="ARBA00006611"/>
    </source>
</evidence>
<dbReference type="NCBIfam" id="NF041000">
    <property type="entry name" value="ATPase_ComGA"/>
    <property type="match status" value="1"/>
</dbReference>
<keyword evidence="3" id="KW-0067">ATP-binding</keyword>
<dbReference type="AlphaFoldDB" id="A0A0M0KHW6"/>
<dbReference type="PANTHER" id="PTHR30258">
    <property type="entry name" value="TYPE II SECRETION SYSTEM PROTEIN GSPE-RELATED"/>
    <property type="match status" value="1"/>
</dbReference>
<dbReference type="SUPFAM" id="SSF52540">
    <property type="entry name" value="P-loop containing nucleoside triphosphate hydrolases"/>
    <property type="match status" value="1"/>
</dbReference>
<accession>A0A0M0KHW6</accession>
<dbReference type="PATRIC" id="fig|136160.3.peg.1406"/>
<name>A0A0M0KHW6_ALKHA</name>
<dbReference type="GO" id="GO:0016887">
    <property type="term" value="F:ATP hydrolysis activity"/>
    <property type="evidence" value="ECO:0007669"/>
    <property type="project" value="TreeGrafter"/>
</dbReference>
<dbReference type="Pfam" id="PF00437">
    <property type="entry name" value="T2SSE"/>
    <property type="match status" value="1"/>
</dbReference>
<dbReference type="PROSITE" id="PS00662">
    <property type="entry name" value="T2SP_E"/>
    <property type="match status" value="1"/>
</dbReference>
<protein>
    <submittedName>
        <fullName evidence="5">Competence protein ComG</fullName>
    </submittedName>
</protein>
<evidence type="ECO:0000256" key="2">
    <source>
        <dbReference type="ARBA" id="ARBA00022741"/>
    </source>
</evidence>